<dbReference type="Pfam" id="PF20124">
    <property type="entry name" value="DUF6514"/>
    <property type="match status" value="1"/>
</dbReference>
<dbReference type="Proteomes" id="UP000595897">
    <property type="component" value="Chromosome"/>
</dbReference>
<sequence>MKNKILVGSKTIELEDMRMMSLEYYLLEHVSEENKEKALYGVKITKKIDDYMESEEVDAISYSKEFVEQMIKQLMDNDVTPISMIEIIDEMITVRLCS</sequence>
<name>A0A7R7EJR7_9FIRM</name>
<keyword evidence="2" id="KW-1185">Reference proteome</keyword>
<gene>
    <name evidence="1" type="ORF">bsdtb5_13340</name>
</gene>
<dbReference type="EMBL" id="AP024169">
    <property type="protein sequence ID" value="BCN30039.1"/>
    <property type="molecule type" value="Genomic_DNA"/>
</dbReference>
<protein>
    <submittedName>
        <fullName evidence="1">Uncharacterized protein</fullName>
    </submittedName>
</protein>
<dbReference type="KEGG" id="ahb:bsdtb5_13340"/>
<dbReference type="AlphaFoldDB" id="A0A7R7EJR7"/>
<dbReference type="InterPro" id="IPR017016">
    <property type="entry name" value="UCP033595"/>
</dbReference>
<reference evidence="1 2" key="1">
    <citation type="submission" date="2020-11" db="EMBL/GenBank/DDBJ databases">
        <title>Draft genome sequencing of a Lachnospiraceae strain isolated from anoxic soil subjected to BSD treatment.</title>
        <authorList>
            <person name="Uek A."/>
            <person name="Tonouchi A."/>
        </authorList>
    </citation>
    <scope>NUCLEOTIDE SEQUENCE [LARGE SCALE GENOMIC DNA]</scope>
    <source>
        <strain evidence="1 2">TB5</strain>
    </source>
</reference>
<proteinExistence type="predicted"/>
<dbReference type="RefSeq" id="WP_271715289.1">
    <property type="nucleotide sequence ID" value="NZ_AP024169.1"/>
</dbReference>
<accession>A0A7R7EJR7</accession>
<evidence type="ECO:0000313" key="1">
    <source>
        <dbReference type="EMBL" id="BCN30039.1"/>
    </source>
</evidence>
<evidence type="ECO:0000313" key="2">
    <source>
        <dbReference type="Proteomes" id="UP000595897"/>
    </source>
</evidence>
<organism evidence="1 2">
    <name type="scientific">Anaeromicropila herbilytica</name>
    <dbReference type="NCBI Taxonomy" id="2785025"/>
    <lineage>
        <taxon>Bacteria</taxon>
        <taxon>Bacillati</taxon>
        <taxon>Bacillota</taxon>
        <taxon>Clostridia</taxon>
        <taxon>Lachnospirales</taxon>
        <taxon>Lachnospiraceae</taxon>
        <taxon>Anaeromicropila</taxon>
    </lineage>
</organism>